<keyword evidence="3 7" id="KW-0378">Hydrolase</keyword>
<feature type="compositionally biased region" description="Basic and acidic residues" evidence="4">
    <location>
        <begin position="289"/>
        <end position="305"/>
    </location>
</feature>
<dbReference type="SMART" id="SM00606">
    <property type="entry name" value="CBD_IV"/>
    <property type="match status" value="1"/>
</dbReference>
<evidence type="ECO:0000256" key="3">
    <source>
        <dbReference type="ARBA" id="ARBA00022801"/>
    </source>
</evidence>
<reference evidence="7 8" key="1">
    <citation type="submission" date="2019-02" db="EMBL/GenBank/DDBJ databases">
        <authorList>
            <person name="Fomenkov A."/>
            <person name="Dubinina G."/>
            <person name="Grabovich M."/>
            <person name="Vincze T."/>
            <person name="Roberts R.J."/>
        </authorList>
    </citation>
    <scope>NUCLEOTIDE SEQUENCE [LARGE SCALE GENOMIC DNA]</scope>
    <source>
        <strain evidence="7 8">P</strain>
    </source>
</reference>
<dbReference type="Proteomes" id="UP000323824">
    <property type="component" value="Chromosome"/>
</dbReference>
<keyword evidence="2" id="KW-0732">Signal</keyword>
<dbReference type="PANTHER" id="PTHR10963:SF55">
    <property type="entry name" value="GLYCOSIDE HYDROLASE FAMILY 16 PROTEIN"/>
    <property type="match status" value="1"/>
</dbReference>
<evidence type="ECO:0000256" key="1">
    <source>
        <dbReference type="ARBA" id="ARBA00006865"/>
    </source>
</evidence>
<dbReference type="InterPro" id="IPR013320">
    <property type="entry name" value="ConA-like_dom_sf"/>
</dbReference>
<dbReference type="PROSITE" id="PS51175">
    <property type="entry name" value="CBM6"/>
    <property type="match status" value="1"/>
</dbReference>
<dbReference type="GO" id="GO:0004553">
    <property type="term" value="F:hydrolase activity, hydrolyzing O-glycosyl compounds"/>
    <property type="evidence" value="ECO:0007669"/>
    <property type="project" value="InterPro"/>
</dbReference>
<evidence type="ECO:0000313" key="7">
    <source>
        <dbReference type="EMBL" id="QEN04415.1"/>
    </source>
</evidence>
<evidence type="ECO:0000256" key="2">
    <source>
        <dbReference type="ARBA" id="ARBA00022729"/>
    </source>
</evidence>
<feature type="region of interest" description="Disordered" evidence="4">
    <location>
        <begin position="279"/>
        <end position="310"/>
    </location>
</feature>
<dbReference type="CDD" id="cd08023">
    <property type="entry name" value="GH16_laminarinase_like"/>
    <property type="match status" value="1"/>
</dbReference>
<dbReference type="PANTHER" id="PTHR10963">
    <property type="entry name" value="GLYCOSYL HYDROLASE-RELATED"/>
    <property type="match status" value="1"/>
</dbReference>
<dbReference type="Gene3D" id="2.60.120.200">
    <property type="match status" value="1"/>
</dbReference>
<organism evidence="7 8">
    <name type="scientific">Thiospirochaeta perfilievii</name>
    <dbReference type="NCBI Taxonomy" id="252967"/>
    <lineage>
        <taxon>Bacteria</taxon>
        <taxon>Pseudomonadati</taxon>
        <taxon>Spirochaetota</taxon>
        <taxon>Spirochaetia</taxon>
        <taxon>Spirochaetales</taxon>
        <taxon>Spirochaetaceae</taxon>
        <taxon>Thiospirochaeta</taxon>
    </lineage>
</organism>
<dbReference type="PROSITE" id="PS51257">
    <property type="entry name" value="PROKAR_LIPOPROTEIN"/>
    <property type="match status" value="1"/>
</dbReference>
<gene>
    <name evidence="7" type="ORF">EW093_06790</name>
</gene>
<evidence type="ECO:0000256" key="4">
    <source>
        <dbReference type="SAM" id="MobiDB-lite"/>
    </source>
</evidence>
<proteinExistence type="inferred from homology"/>
<dbReference type="InterPro" id="IPR003305">
    <property type="entry name" value="CenC_carb-bd"/>
</dbReference>
<dbReference type="OrthoDB" id="9809583at2"/>
<evidence type="ECO:0000313" key="8">
    <source>
        <dbReference type="Proteomes" id="UP000323824"/>
    </source>
</evidence>
<dbReference type="RefSeq" id="WP_149567662.1">
    <property type="nucleotide sequence ID" value="NZ_CP035807.1"/>
</dbReference>
<dbReference type="KEGG" id="sper:EW093_06790"/>
<name>A0A5C1Q8N3_9SPIO</name>
<dbReference type="PROSITE" id="PS51762">
    <property type="entry name" value="GH16_2"/>
    <property type="match status" value="1"/>
</dbReference>
<dbReference type="Pfam" id="PF02018">
    <property type="entry name" value="CBM_4_9"/>
    <property type="match status" value="2"/>
</dbReference>
<evidence type="ECO:0000259" key="6">
    <source>
        <dbReference type="PROSITE" id="PS51762"/>
    </source>
</evidence>
<dbReference type="EMBL" id="CP035807">
    <property type="protein sequence ID" value="QEN04415.1"/>
    <property type="molecule type" value="Genomic_DNA"/>
</dbReference>
<keyword evidence="8" id="KW-1185">Reference proteome</keyword>
<accession>A0A5C1Q8N3</accession>
<dbReference type="GO" id="GO:0005975">
    <property type="term" value="P:carbohydrate metabolic process"/>
    <property type="evidence" value="ECO:0007669"/>
    <property type="project" value="InterPro"/>
</dbReference>
<dbReference type="InterPro" id="IPR005084">
    <property type="entry name" value="CBM6"/>
</dbReference>
<dbReference type="InterPro" id="IPR050546">
    <property type="entry name" value="Glycosyl_Hydrlase_16"/>
</dbReference>
<dbReference type="GO" id="GO:0030246">
    <property type="term" value="F:carbohydrate binding"/>
    <property type="evidence" value="ECO:0007669"/>
    <property type="project" value="InterPro"/>
</dbReference>
<dbReference type="SUPFAM" id="SSF49899">
    <property type="entry name" value="Concanavalin A-like lectins/glucanases"/>
    <property type="match status" value="1"/>
</dbReference>
<dbReference type="Pfam" id="PF00722">
    <property type="entry name" value="Glyco_hydro_16"/>
    <property type="match status" value="1"/>
</dbReference>
<dbReference type="InterPro" id="IPR000757">
    <property type="entry name" value="Beta-glucanase-like"/>
</dbReference>
<dbReference type="CDD" id="cd04080">
    <property type="entry name" value="CBM6_cellulase-like"/>
    <property type="match status" value="1"/>
</dbReference>
<feature type="domain" description="GH16" evidence="6">
    <location>
        <begin position="32"/>
        <end position="280"/>
    </location>
</feature>
<evidence type="ECO:0000259" key="5">
    <source>
        <dbReference type="PROSITE" id="PS51175"/>
    </source>
</evidence>
<dbReference type="InterPro" id="IPR008979">
    <property type="entry name" value="Galactose-bd-like_sf"/>
</dbReference>
<comment type="similarity">
    <text evidence="1">Belongs to the glycosyl hydrolase 16 family.</text>
</comment>
<reference evidence="7 8" key="2">
    <citation type="submission" date="2019-09" db="EMBL/GenBank/DDBJ databases">
        <title>Complete Genome Sequence and Methylome Analysis of free living Spirochaetas.</title>
        <authorList>
            <person name="Leshcheva N."/>
            <person name="Mikheeva N."/>
        </authorList>
    </citation>
    <scope>NUCLEOTIDE SEQUENCE [LARGE SCALE GENOMIC DNA]</scope>
    <source>
        <strain evidence="7 8">P</strain>
    </source>
</reference>
<sequence>MKKYSLFIGFICVTGLFLGCVSDSKSVVIDRSEFDWQLVWSDEFNSKTIDGSKWNFILGGGGYGNNELQYYSDSEDNARIEKGKLVIEAHKEDYEGNSYTSAKLTTQNKGDWTYGRYEIRAKLPEGQGIWPAFWMMPTDYSIYGPWPACGEIDIMEVLGHEPNKTHGTLHYGNPHKYTGDSYTLEKGSFSDSYHIFALEWLPGEIRWYVDGKLFQVQNDWYSTQDSLNGELTFPAPFDRDFYLQLNLAVGGNWPGSPDETTKFPQKMLIDWIRVYQPSKPYPRMKPKKDRPTQAEVPGRDPDKEGNFTLNSGFDDGLDHWEFGNFESGSGSVAVENGEVHVKIKSAGGQKWANQLTQGGMNLKQGIEYNISFKARAAKSRKIMLKIGGLEARGWAAYSKEIDVDLFEEMREYNYNFIMKEKSDPKARYEFNMGLSDIDIWIDDVKLTQIGGELASTTKREKPSRTPLFNGNLIYNGTFDRGDNRQAFWKLDLDSSSDVMINISPDIYQREAKIVTLDTSGTSNGIIFYQDNIDLIGNETYEMKFQSYSLSNRQLAVALLSNSGDIIYGPNFVDLSKDKKEFSVLFNIIEDHNRVRVAFIPSLGDSSANVMLDDVSFIKLKKPVVVSKYSKIEAEDFFSKSDTPQTQDCSEGTLNIGWMTDGDWLKYRLDVEKAGLYKIRYRVASEKSNIPLKAETVLGFDKQDFKGSGDWQSWKTIEGEITLPKGISDLKLSGVDININWIELEIVN</sequence>
<dbReference type="AlphaFoldDB" id="A0A5C1Q8N3"/>
<dbReference type="SUPFAM" id="SSF49785">
    <property type="entry name" value="Galactose-binding domain-like"/>
    <property type="match status" value="3"/>
</dbReference>
<protein>
    <submittedName>
        <fullName evidence="7">Glycosyl hydrolase family protein</fullName>
    </submittedName>
</protein>
<dbReference type="InterPro" id="IPR006584">
    <property type="entry name" value="Cellulose-bd_IV"/>
</dbReference>
<dbReference type="Gene3D" id="2.60.120.260">
    <property type="entry name" value="Galactose-binding domain-like"/>
    <property type="match status" value="3"/>
</dbReference>
<feature type="domain" description="CBM6" evidence="5">
    <location>
        <begin position="629"/>
        <end position="744"/>
    </location>
</feature>
<dbReference type="Pfam" id="PF03422">
    <property type="entry name" value="CBM_6"/>
    <property type="match status" value="1"/>
</dbReference>